<reference evidence="3" key="1">
    <citation type="journal article" date="2019" name="Int. J. Syst. Evol. Microbiol.">
        <title>The Global Catalogue of Microorganisms (GCM) 10K type strain sequencing project: providing services to taxonomists for standard genome sequencing and annotation.</title>
        <authorList>
            <consortium name="The Broad Institute Genomics Platform"/>
            <consortium name="The Broad Institute Genome Sequencing Center for Infectious Disease"/>
            <person name="Wu L."/>
            <person name="Ma J."/>
        </authorList>
    </citation>
    <scope>NUCLEOTIDE SEQUENCE [LARGE SCALE GENOMIC DNA]</scope>
    <source>
        <strain evidence="3">JCM 16904</strain>
    </source>
</reference>
<dbReference type="RefSeq" id="WP_344871923.1">
    <property type="nucleotide sequence ID" value="NZ_BAAAZP010000003.1"/>
</dbReference>
<proteinExistence type="predicted"/>
<dbReference type="EMBL" id="BAAAZP010000003">
    <property type="protein sequence ID" value="GAA3643288.1"/>
    <property type="molecule type" value="Genomic_DNA"/>
</dbReference>
<dbReference type="InterPro" id="IPR011050">
    <property type="entry name" value="Pectin_lyase_fold/virulence"/>
</dbReference>
<comment type="caution">
    <text evidence="2">The sequence shown here is derived from an EMBL/GenBank/DDBJ whole genome shotgun (WGS) entry which is preliminary data.</text>
</comment>
<protein>
    <recommendedName>
        <fullName evidence="4">Right handed beta helix region</fullName>
    </recommendedName>
</protein>
<keyword evidence="1" id="KW-0732">Signal</keyword>
<dbReference type="SUPFAM" id="SSF51126">
    <property type="entry name" value="Pectin lyase-like"/>
    <property type="match status" value="1"/>
</dbReference>
<dbReference type="PROSITE" id="PS51318">
    <property type="entry name" value="TAT"/>
    <property type="match status" value="1"/>
</dbReference>
<sequence>MSHAPVPPMSRRSLLGYAGAGATGAVLLGASPAAAQTEAGQTEAARRAAAALPVASASAVASTHVPPTHTVLRTDGYAEPGDGGGALYRRLTAAPARTDRWHLKSADGAWWEIADDVVSVRALGAKGDYDEESGTGADDTEALLAAARLNRVIYVPGTDKTYRTTQLISLQLDGTTWYGDGYRSKITLFSIETGAGALIGIRGDAPTTADGPPARTVRGVRVSGLHLDTRNTKNNNGLGGSFLADVRVDNMYFSRIGRKALTFQYHCRNVQCQDVTIYSTATEPGSTFSAISVEGQTAGVDLSYYPGGVKSTADLAGTDISDIGFTKVSCATTGYNGIVVSNAYRVSFRDIDFGNTSGAGSFVIFTRLVRDSHLSGIRGGDTNRRMIFFDANVRNCSVRDFHFGATLGSAADGRAIHCAGPSNTFADGSVAHRNSAAPEAVFVTAANVTVSGLEVRESTGTFVLNGAPAAEGLTLTGSHFASAGAAAFRVKGPRTVIHHNRFDVAGAPFAGRFEGPDNQCVGNTIAGTGEQRLIVTTGASALIAMNTFGAGSKIKFDGGTLYAGACFGNTGLDGIAPNHLPMGGGALHVDGGGRLRVKPTPFTSDTDGTVVGTQT</sequence>
<feature type="signal peptide" evidence="1">
    <location>
        <begin position="1"/>
        <end position="35"/>
    </location>
</feature>
<name>A0ABP7AZ63_9ACTN</name>
<organism evidence="2 3">
    <name type="scientific">Nonomuraea antimicrobica</name>
    <dbReference type="NCBI Taxonomy" id="561173"/>
    <lineage>
        <taxon>Bacteria</taxon>
        <taxon>Bacillati</taxon>
        <taxon>Actinomycetota</taxon>
        <taxon>Actinomycetes</taxon>
        <taxon>Streptosporangiales</taxon>
        <taxon>Streptosporangiaceae</taxon>
        <taxon>Nonomuraea</taxon>
    </lineage>
</organism>
<dbReference type="InterPro" id="IPR006311">
    <property type="entry name" value="TAT_signal"/>
</dbReference>
<evidence type="ECO:0000256" key="1">
    <source>
        <dbReference type="SAM" id="SignalP"/>
    </source>
</evidence>
<evidence type="ECO:0000313" key="3">
    <source>
        <dbReference type="Proteomes" id="UP001500902"/>
    </source>
</evidence>
<keyword evidence="3" id="KW-1185">Reference proteome</keyword>
<dbReference type="Proteomes" id="UP001500902">
    <property type="component" value="Unassembled WGS sequence"/>
</dbReference>
<feature type="chain" id="PRO_5046887128" description="Right handed beta helix region" evidence="1">
    <location>
        <begin position="36"/>
        <end position="615"/>
    </location>
</feature>
<gene>
    <name evidence="2" type="ORF">GCM10022224_002090</name>
</gene>
<evidence type="ECO:0000313" key="2">
    <source>
        <dbReference type="EMBL" id="GAA3643288.1"/>
    </source>
</evidence>
<evidence type="ECO:0008006" key="4">
    <source>
        <dbReference type="Google" id="ProtNLM"/>
    </source>
</evidence>
<accession>A0ABP7AZ63</accession>